<dbReference type="InterPro" id="IPR013005">
    <property type="entry name" value="Ribosomal_uL4-like"/>
</dbReference>
<evidence type="ECO:0000256" key="4">
    <source>
        <dbReference type="ARBA" id="ARBA00035244"/>
    </source>
</evidence>
<comment type="function">
    <text evidence="5">Forms part of the polypeptide exit tunnel.</text>
</comment>
<keyword evidence="5" id="KW-0694">RNA-binding</keyword>
<dbReference type="InterPro" id="IPR023574">
    <property type="entry name" value="Ribosomal_uL4_dom_sf"/>
</dbReference>
<protein>
    <recommendedName>
        <fullName evidence="4 5">Large ribosomal subunit protein uL4</fullName>
    </recommendedName>
</protein>
<dbReference type="SUPFAM" id="SSF52166">
    <property type="entry name" value="Ribosomal protein L4"/>
    <property type="match status" value="1"/>
</dbReference>
<dbReference type="InterPro" id="IPR002136">
    <property type="entry name" value="Ribosomal_uL4"/>
</dbReference>
<evidence type="ECO:0000256" key="5">
    <source>
        <dbReference type="HAMAP-Rule" id="MF_01328"/>
    </source>
</evidence>
<feature type="region of interest" description="Disordered" evidence="6">
    <location>
        <begin position="47"/>
        <end position="79"/>
    </location>
</feature>
<dbReference type="STRING" id="1618337.UT28_C0001G0909"/>
<dbReference type="GO" id="GO:0006412">
    <property type="term" value="P:translation"/>
    <property type="evidence" value="ECO:0007669"/>
    <property type="project" value="UniProtKB-UniRule"/>
</dbReference>
<dbReference type="GO" id="GO:0003735">
    <property type="term" value="F:structural constituent of ribosome"/>
    <property type="evidence" value="ECO:0007669"/>
    <property type="project" value="InterPro"/>
</dbReference>
<evidence type="ECO:0000313" key="7">
    <source>
        <dbReference type="EMBL" id="AKM82686.1"/>
    </source>
</evidence>
<dbReference type="GO" id="GO:1990904">
    <property type="term" value="C:ribonucleoprotein complex"/>
    <property type="evidence" value="ECO:0007669"/>
    <property type="project" value="UniProtKB-KW"/>
</dbReference>
<dbReference type="AlphaFoldDB" id="A0A0G4B3Z3"/>
<dbReference type="KEGG" id="bbgw:UT28_C0001G0909"/>
<name>A0A0G4B3Z3_9BACT</name>
<dbReference type="PANTHER" id="PTHR10746:SF6">
    <property type="entry name" value="LARGE RIBOSOMAL SUBUNIT PROTEIN UL4M"/>
    <property type="match status" value="1"/>
</dbReference>
<dbReference type="PATRIC" id="fig|1618337.4.peg.897"/>
<dbReference type="EMBL" id="CP011213">
    <property type="protein sequence ID" value="AKM82686.1"/>
    <property type="molecule type" value="Genomic_DNA"/>
</dbReference>
<reference evidence="7 8" key="1">
    <citation type="journal article" date="2015" name="Nature">
        <title>rRNA introns, odd ribosomes, and small enigmatic genomes across a large radiation of phyla.</title>
        <authorList>
            <person name="Brown C.T."/>
            <person name="Hug L.A."/>
            <person name="Thomas B.C."/>
            <person name="Sharon I."/>
            <person name="Castelle C.J."/>
            <person name="Singh A."/>
            <person name="Wilkins M.J."/>
            <person name="Williams K.H."/>
            <person name="Banfield J.F."/>
        </authorList>
    </citation>
    <scope>NUCLEOTIDE SEQUENCE [LARGE SCALE GENOMIC DNA]</scope>
</reference>
<organism evidence="7 8">
    <name type="scientific">Berkelbacteria bacterium GW2011_GWE1_39_12</name>
    <dbReference type="NCBI Taxonomy" id="1618337"/>
    <lineage>
        <taxon>Bacteria</taxon>
        <taxon>Candidatus Berkelbacteria</taxon>
    </lineage>
</organism>
<sequence>MNNKVAIYNIDGKATASEQEVSTLLVEEQNDALFSQAVLTQQANRRRAIASTKDRGHVSGGGKKPFKQKGTGNARAGSTRSPLWIGGGVTFGPHGTRNYSKRIPTAMKQRAIKMVLTQKILDNRFIVLEDLQLEKISTKQIQGIFEKLPLQDGKILVILPQIDVNIELSLANVPYAKVIKAENLNVLDLSKFNYVLTTVAGVEKIMNIFSGKAAKESK</sequence>
<keyword evidence="2 5" id="KW-0689">Ribosomal protein</keyword>
<evidence type="ECO:0000256" key="2">
    <source>
        <dbReference type="ARBA" id="ARBA00022980"/>
    </source>
</evidence>
<comment type="function">
    <text evidence="5">One of the primary rRNA binding proteins, this protein initially binds near the 5'-end of the 23S rRNA. It is important during the early stages of 50S assembly. It makes multiple contacts with different domains of the 23S rRNA in the assembled 50S subunit and ribosome.</text>
</comment>
<dbReference type="GO" id="GO:0005840">
    <property type="term" value="C:ribosome"/>
    <property type="evidence" value="ECO:0007669"/>
    <property type="project" value="UniProtKB-KW"/>
</dbReference>
<keyword evidence="3 5" id="KW-0687">Ribonucleoprotein</keyword>
<comment type="subunit">
    <text evidence="5">Part of the 50S ribosomal subunit.</text>
</comment>
<dbReference type="Pfam" id="PF00573">
    <property type="entry name" value="Ribosomal_L4"/>
    <property type="match status" value="1"/>
</dbReference>
<evidence type="ECO:0000256" key="1">
    <source>
        <dbReference type="ARBA" id="ARBA00010528"/>
    </source>
</evidence>
<dbReference type="HAMAP" id="MF_01328_B">
    <property type="entry name" value="Ribosomal_uL4_B"/>
    <property type="match status" value="1"/>
</dbReference>
<dbReference type="GO" id="GO:0019843">
    <property type="term" value="F:rRNA binding"/>
    <property type="evidence" value="ECO:0007669"/>
    <property type="project" value="UniProtKB-UniRule"/>
</dbReference>
<gene>
    <name evidence="5" type="primary">rplD</name>
    <name evidence="7" type="ORF">UT28_C0001G0909</name>
</gene>
<keyword evidence="5" id="KW-0699">rRNA-binding</keyword>
<evidence type="ECO:0000256" key="3">
    <source>
        <dbReference type="ARBA" id="ARBA00023274"/>
    </source>
</evidence>
<dbReference type="Gene3D" id="3.40.1370.10">
    <property type="match status" value="1"/>
</dbReference>
<dbReference type="NCBIfam" id="TIGR03953">
    <property type="entry name" value="rplD_bact"/>
    <property type="match status" value="1"/>
</dbReference>
<dbReference type="PANTHER" id="PTHR10746">
    <property type="entry name" value="50S RIBOSOMAL PROTEIN L4"/>
    <property type="match status" value="1"/>
</dbReference>
<comment type="similarity">
    <text evidence="1 5">Belongs to the universal ribosomal protein uL4 family.</text>
</comment>
<evidence type="ECO:0000313" key="8">
    <source>
        <dbReference type="Proteomes" id="UP000035648"/>
    </source>
</evidence>
<proteinExistence type="inferred from homology"/>
<dbReference type="Proteomes" id="UP000035648">
    <property type="component" value="Chromosome"/>
</dbReference>
<accession>A0A0G4B3Z3</accession>
<evidence type="ECO:0000256" key="6">
    <source>
        <dbReference type="SAM" id="MobiDB-lite"/>
    </source>
</evidence>